<dbReference type="Proteomes" id="UP000322245">
    <property type="component" value="Unassembled WGS sequence"/>
</dbReference>
<comment type="caution">
    <text evidence="2">The sequence shown here is derived from an EMBL/GenBank/DDBJ whole genome shotgun (WGS) entry which is preliminary data.</text>
</comment>
<dbReference type="EMBL" id="NIDF01000068">
    <property type="protein sequence ID" value="TYJ54114.1"/>
    <property type="molecule type" value="Genomic_DNA"/>
</dbReference>
<gene>
    <name evidence="2" type="ORF">B9479_005210</name>
</gene>
<dbReference type="InterPro" id="IPR000477">
    <property type="entry name" value="RT_dom"/>
</dbReference>
<dbReference type="PANTHER" id="PTHR19446">
    <property type="entry name" value="REVERSE TRANSCRIPTASES"/>
    <property type="match status" value="1"/>
</dbReference>
<dbReference type="PROSITE" id="PS50878">
    <property type="entry name" value="RT_POL"/>
    <property type="match status" value="1"/>
</dbReference>
<evidence type="ECO:0000259" key="1">
    <source>
        <dbReference type="PROSITE" id="PS50878"/>
    </source>
</evidence>
<dbReference type="Pfam" id="PF00078">
    <property type="entry name" value="RVT_1"/>
    <property type="match status" value="1"/>
</dbReference>
<evidence type="ECO:0000313" key="2">
    <source>
        <dbReference type="EMBL" id="TYJ54114.1"/>
    </source>
</evidence>
<evidence type="ECO:0000313" key="3">
    <source>
        <dbReference type="Proteomes" id="UP000322245"/>
    </source>
</evidence>
<reference evidence="2 3" key="1">
    <citation type="submission" date="2017-05" db="EMBL/GenBank/DDBJ databases">
        <title>The Genome Sequence of Tsuchiyaea wingfieldii DSM 27421.</title>
        <authorList>
            <person name="Cuomo C."/>
            <person name="Passer A."/>
            <person name="Billmyre B."/>
            <person name="Heitman J."/>
        </authorList>
    </citation>
    <scope>NUCLEOTIDE SEQUENCE [LARGE SCALE GENOMIC DNA]</scope>
    <source>
        <strain evidence="2 3">DSM 27421</strain>
    </source>
</reference>
<name>A0A5D3AU19_9TREE</name>
<sequence>MAERVLAGEDNSGFTHLASLDASNAFNRVDRKEMVAAARKFAPTMWRACKWAYGDASALVCNGNVLSSSQGFRQGDPFGPLFFSIALRPTLHALSQSLGPFTTPLAYLDDIYLFTNDVDVLRKTTCFLSDKENIIKLNQSKCSMKAFEDIRGKGMKMLGTLVGNRDARLNFLKDKMRNELDKLNNLVDLPHQHAFLLLQLCLQQNIRHRQRSLKTDDFGDEWKKMDERLWEEVQRLQMRQRGNAPEEEEKGRLLSSLPARFGGLGILNTPTLFLPRSTLSTSSTIPPHPPPTPTPQRVRCAELWSDQLSSFMEAASQPERKHLVENASKIGRSWLRQIPYFEPLRLSNHEIAAGLHYRLLTPASSPIFSACAEDSGLAHDEVCRQRETWSIRRHDSINRVLHTYLSCVAGATVCHDLAGTQQGGGTGKGLIEGKRPFRASATSGISTCDTVSLEPSTQEGRRRNDIRVRGGEGELRNVDYDLKVYGLEDKSVYVVDRGKPAEMEWIDWVQGRMVAWLGKRDAEVVEKQPRIYGGAFRPLVLSAGGLMSEETAVEWRSWRKGMEKEVWHGLQSRVGVELVKARARTLWM</sequence>
<proteinExistence type="predicted"/>
<organism evidence="2 3">
    <name type="scientific">Cryptococcus floricola</name>
    <dbReference type="NCBI Taxonomy" id="2591691"/>
    <lineage>
        <taxon>Eukaryota</taxon>
        <taxon>Fungi</taxon>
        <taxon>Dikarya</taxon>
        <taxon>Basidiomycota</taxon>
        <taxon>Agaricomycotina</taxon>
        <taxon>Tremellomycetes</taxon>
        <taxon>Tremellales</taxon>
        <taxon>Cryptococcaceae</taxon>
        <taxon>Cryptococcus</taxon>
    </lineage>
</organism>
<feature type="domain" description="Reverse transcriptase" evidence="1">
    <location>
        <begin position="1"/>
        <end position="162"/>
    </location>
</feature>
<accession>A0A5D3AU19</accession>
<protein>
    <recommendedName>
        <fullName evidence="1">Reverse transcriptase domain-containing protein</fullName>
    </recommendedName>
</protein>
<dbReference type="AlphaFoldDB" id="A0A5D3AU19"/>
<keyword evidence="3" id="KW-1185">Reference proteome</keyword>